<feature type="transmembrane region" description="Helical" evidence="1">
    <location>
        <begin position="99"/>
        <end position="118"/>
    </location>
</feature>
<dbReference type="AlphaFoldDB" id="A0A8J5SW53"/>
<evidence type="ECO:0000313" key="2">
    <source>
        <dbReference type="EMBL" id="KAG8067885.1"/>
    </source>
</evidence>
<name>A0A8J5SW53_ZIZPA</name>
<sequence length="119" mass="14411">MCLYSFPISKIYMFIYIYDITYLHPFSSTNCDQIQIYNMYNLALTKYTREYTGADTTHLCGIQVSRSISFFFSRILYTIYLIYFRQFDDIFLLVPNYRQFASTLIYYLFTRISIFIIIL</sequence>
<reference evidence="2" key="2">
    <citation type="submission" date="2021-02" db="EMBL/GenBank/DDBJ databases">
        <authorList>
            <person name="Kimball J.A."/>
            <person name="Haas M.W."/>
            <person name="Macchietto M."/>
            <person name="Kono T."/>
            <person name="Duquette J."/>
            <person name="Shao M."/>
        </authorList>
    </citation>
    <scope>NUCLEOTIDE SEQUENCE</scope>
    <source>
        <tissue evidence="2">Fresh leaf tissue</tissue>
    </source>
</reference>
<evidence type="ECO:0000313" key="3">
    <source>
        <dbReference type="Proteomes" id="UP000729402"/>
    </source>
</evidence>
<organism evidence="2 3">
    <name type="scientific">Zizania palustris</name>
    <name type="common">Northern wild rice</name>
    <dbReference type="NCBI Taxonomy" id="103762"/>
    <lineage>
        <taxon>Eukaryota</taxon>
        <taxon>Viridiplantae</taxon>
        <taxon>Streptophyta</taxon>
        <taxon>Embryophyta</taxon>
        <taxon>Tracheophyta</taxon>
        <taxon>Spermatophyta</taxon>
        <taxon>Magnoliopsida</taxon>
        <taxon>Liliopsida</taxon>
        <taxon>Poales</taxon>
        <taxon>Poaceae</taxon>
        <taxon>BOP clade</taxon>
        <taxon>Oryzoideae</taxon>
        <taxon>Oryzeae</taxon>
        <taxon>Zizaniinae</taxon>
        <taxon>Zizania</taxon>
    </lineage>
</organism>
<dbReference type="Proteomes" id="UP000729402">
    <property type="component" value="Unassembled WGS sequence"/>
</dbReference>
<protein>
    <submittedName>
        <fullName evidence="2">Uncharacterized protein</fullName>
    </submittedName>
</protein>
<keyword evidence="1" id="KW-0472">Membrane</keyword>
<keyword evidence="1" id="KW-1133">Transmembrane helix</keyword>
<reference evidence="2" key="1">
    <citation type="journal article" date="2021" name="bioRxiv">
        <title>Whole Genome Assembly and Annotation of Northern Wild Rice, Zizania palustris L., Supports a Whole Genome Duplication in the Zizania Genus.</title>
        <authorList>
            <person name="Haas M."/>
            <person name="Kono T."/>
            <person name="Macchietto M."/>
            <person name="Millas R."/>
            <person name="McGilp L."/>
            <person name="Shao M."/>
            <person name="Duquette J."/>
            <person name="Hirsch C.N."/>
            <person name="Kimball J."/>
        </authorList>
    </citation>
    <scope>NUCLEOTIDE SEQUENCE</scope>
    <source>
        <tissue evidence="2">Fresh leaf tissue</tissue>
    </source>
</reference>
<evidence type="ECO:0000256" key="1">
    <source>
        <dbReference type="SAM" id="Phobius"/>
    </source>
</evidence>
<gene>
    <name evidence="2" type="ORF">GUJ93_ZPchr0005g14264</name>
</gene>
<keyword evidence="3" id="KW-1185">Reference proteome</keyword>
<proteinExistence type="predicted"/>
<accession>A0A8J5SW53</accession>
<keyword evidence="1" id="KW-0812">Transmembrane</keyword>
<dbReference type="EMBL" id="JAAALK010000284">
    <property type="protein sequence ID" value="KAG8067885.1"/>
    <property type="molecule type" value="Genomic_DNA"/>
</dbReference>
<feature type="transmembrane region" description="Helical" evidence="1">
    <location>
        <begin position="68"/>
        <end position="87"/>
    </location>
</feature>
<comment type="caution">
    <text evidence="2">The sequence shown here is derived from an EMBL/GenBank/DDBJ whole genome shotgun (WGS) entry which is preliminary data.</text>
</comment>